<dbReference type="Proteomes" id="UP000034932">
    <property type="component" value="Unassembled WGS sequence"/>
</dbReference>
<dbReference type="InterPro" id="IPR019079">
    <property type="entry name" value="Capsule_synth_CapA"/>
</dbReference>
<name>A0A0G0LNJ4_9BACT</name>
<dbReference type="STRING" id="1618573.UT19_C0011G0023"/>
<dbReference type="PANTHER" id="PTHR33393">
    <property type="entry name" value="POLYGLUTAMINE SYNTHESIS ACCESSORY PROTEIN RV0574C-RELATED"/>
    <property type="match status" value="1"/>
</dbReference>
<evidence type="ECO:0000256" key="1">
    <source>
        <dbReference type="ARBA" id="ARBA00005662"/>
    </source>
</evidence>
<reference evidence="3 4" key="1">
    <citation type="journal article" date="2015" name="Nature">
        <title>rRNA introns, odd ribosomes, and small enigmatic genomes across a large radiation of phyla.</title>
        <authorList>
            <person name="Brown C.T."/>
            <person name="Hug L.A."/>
            <person name="Thomas B.C."/>
            <person name="Sharon I."/>
            <person name="Castelle C.J."/>
            <person name="Singh A."/>
            <person name="Wilkins M.J."/>
            <person name="Williams K.H."/>
            <person name="Banfield J.F."/>
        </authorList>
    </citation>
    <scope>NUCLEOTIDE SEQUENCE [LARGE SCALE GENOMIC DNA]</scope>
</reference>
<dbReference type="InterPro" id="IPR052169">
    <property type="entry name" value="CW_Biosynth-Accessory"/>
</dbReference>
<evidence type="ECO:0000313" key="4">
    <source>
        <dbReference type="Proteomes" id="UP000034932"/>
    </source>
</evidence>
<evidence type="ECO:0000313" key="3">
    <source>
        <dbReference type="EMBL" id="KKQ93478.1"/>
    </source>
</evidence>
<dbReference type="PANTHER" id="PTHR33393:SF11">
    <property type="entry name" value="POLYGLUTAMINE SYNTHESIS ACCESSORY PROTEIN RV0574C-RELATED"/>
    <property type="match status" value="1"/>
</dbReference>
<gene>
    <name evidence="3" type="ORF">UT19_C0011G0023</name>
</gene>
<sequence>MFFSFVTNPLKTEISKNVQKPGYISYPREFEENEEITILSTGDVMLGRKVTIESLEKNDPIYPFRLVGGLLREADLVFINLENPIIKDCPKSEVGFKFCAPSEMVAGLTYAGIDVASLANNHSQNFGKEGLDETIKFLESKGILVTGVGKLVIKEVNGTTFGFLGYDKAQQGNPKLEDGEIALIKNSDSLVDVLIVGMHWGVEYQDKALPGVRSFAHDLVKNGADVIIGHHPHWVQDVDCFKEVTGANLNTPDLPENAAHYALQAGGWYRFTPLGNSCPAGSKPVYYSLGNFIFDQMWSEETRQGAVAKLTFKGGKLIEHELLKIYMTNWAQPEFVDK</sequence>
<accession>A0A0G0LNJ4</accession>
<comment type="caution">
    <text evidence="3">The sequence shown here is derived from an EMBL/GenBank/DDBJ whole genome shotgun (WGS) entry which is preliminary data.</text>
</comment>
<dbReference type="CDD" id="cd07381">
    <property type="entry name" value="MPP_CapA"/>
    <property type="match status" value="1"/>
</dbReference>
<dbReference type="InterPro" id="IPR029052">
    <property type="entry name" value="Metallo-depent_PP-like"/>
</dbReference>
<organism evidence="3 4">
    <name type="scientific">Candidatus Woesebacteria bacterium GW2011_GWB1_39_10b</name>
    <dbReference type="NCBI Taxonomy" id="1618573"/>
    <lineage>
        <taxon>Bacteria</taxon>
        <taxon>Candidatus Woeseibacteriota</taxon>
    </lineage>
</organism>
<feature type="domain" description="Capsule synthesis protein CapA" evidence="2">
    <location>
        <begin position="37"/>
        <end position="296"/>
    </location>
</feature>
<evidence type="ECO:0000259" key="2">
    <source>
        <dbReference type="SMART" id="SM00854"/>
    </source>
</evidence>
<dbReference type="SUPFAM" id="SSF56300">
    <property type="entry name" value="Metallo-dependent phosphatases"/>
    <property type="match status" value="1"/>
</dbReference>
<comment type="similarity">
    <text evidence="1">Belongs to the CapA family.</text>
</comment>
<dbReference type="Pfam" id="PF09587">
    <property type="entry name" value="PGA_cap"/>
    <property type="match status" value="1"/>
</dbReference>
<proteinExistence type="inferred from homology"/>
<protein>
    <submittedName>
        <fullName evidence="3">Capsule synthesis protein, CapA</fullName>
    </submittedName>
</protein>
<dbReference type="Gene3D" id="3.60.21.10">
    <property type="match status" value="1"/>
</dbReference>
<dbReference type="AlphaFoldDB" id="A0A0G0LNJ4"/>
<dbReference type="EMBL" id="LBVW01000011">
    <property type="protein sequence ID" value="KKQ93478.1"/>
    <property type="molecule type" value="Genomic_DNA"/>
</dbReference>
<dbReference type="SMART" id="SM00854">
    <property type="entry name" value="PGA_cap"/>
    <property type="match status" value="1"/>
</dbReference>